<dbReference type="GO" id="GO:0017178">
    <property type="term" value="F:diphthine-ammonia ligase activity"/>
    <property type="evidence" value="ECO:0007669"/>
    <property type="project" value="UniProtKB-EC"/>
</dbReference>
<dbReference type="GO" id="GO:0016787">
    <property type="term" value="F:hydrolase activity"/>
    <property type="evidence" value="ECO:0007669"/>
    <property type="project" value="UniProtKB-KW"/>
</dbReference>
<dbReference type="FunFam" id="3.40.50.620:FF:000145">
    <property type="entry name" value="ATP-binding domain containing protein"/>
    <property type="match status" value="1"/>
</dbReference>
<reference evidence="8" key="1">
    <citation type="journal article" date="2020" name="Stud. Mycol.">
        <title>101 Dothideomycetes genomes: a test case for predicting lifestyles and emergence of pathogens.</title>
        <authorList>
            <person name="Haridas S."/>
            <person name="Albert R."/>
            <person name="Binder M."/>
            <person name="Bloem J."/>
            <person name="Labutti K."/>
            <person name="Salamov A."/>
            <person name="Andreopoulos B."/>
            <person name="Baker S."/>
            <person name="Barry K."/>
            <person name="Bills G."/>
            <person name="Bluhm B."/>
            <person name="Cannon C."/>
            <person name="Castanera R."/>
            <person name="Culley D."/>
            <person name="Daum C."/>
            <person name="Ezra D."/>
            <person name="Gonzalez J."/>
            <person name="Henrissat B."/>
            <person name="Kuo A."/>
            <person name="Liang C."/>
            <person name="Lipzen A."/>
            <person name="Lutzoni F."/>
            <person name="Magnuson J."/>
            <person name="Mondo S."/>
            <person name="Nolan M."/>
            <person name="Ohm R."/>
            <person name="Pangilinan J."/>
            <person name="Park H.-J."/>
            <person name="Ramirez L."/>
            <person name="Alfaro M."/>
            <person name="Sun H."/>
            <person name="Tritt A."/>
            <person name="Yoshinaga Y."/>
            <person name="Zwiers L.-H."/>
            <person name="Turgeon B."/>
            <person name="Goodwin S."/>
            <person name="Spatafora J."/>
            <person name="Crous P."/>
            <person name="Grigoriev I."/>
        </authorList>
    </citation>
    <scope>NUCLEOTIDE SEQUENCE</scope>
    <source>
        <strain evidence="8">CBS 133067</strain>
    </source>
</reference>
<dbReference type="Proteomes" id="UP000799772">
    <property type="component" value="Unassembled WGS sequence"/>
</dbReference>
<evidence type="ECO:0000256" key="3">
    <source>
        <dbReference type="ARBA" id="ARBA00029814"/>
    </source>
</evidence>
<evidence type="ECO:0000256" key="2">
    <source>
        <dbReference type="ARBA" id="ARBA00018426"/>
    </source>
</evidence>
<organism evidence="8 9">
    <name type="scientific">Rhizodiscina lignyota</name>
    <dbReference type="NCBI Taxonomy" id="1504668"/>
    <lineage>
        <taxon>Eukaryota</taxon>
        <taxon>Fungi</taxon>
        <taxon>Dikarya</taxon>
        <taxon>Ascomycota</taxon>
        <taxon>Pezizomycotina</taxon>
        <taxon>Dothideomycetes</taxon>
        <taxon>Pleosporomycetidae</taxon>
        <taxon>Aulographales</taxon>
        <taxon>Rhizodiscinaceae</taxon>
        <taxon>Rhizodiscina</taxon>
    </lineage>
</organism>
<dbReference type="EC" id="6.3.1.14" evidence="1"/>
<dbReference type="Gene3D" id="3.40.50.620">
    <property type="entry name" value="HUPs"/>
    <property type="match status" value="1"/>
</dbReference>
<dbReference type="InterPro" id="IPR030662">
    <property type="entry name" value="DPH6/MJ0570"/>
</dbReference>
<dbReference type="InterPro" id="IPR035959">
    <property type="entry name" value="RutC-like_sf"/>
</dbReference>
<dbReference type="SUPFAM" id="SSF52402">
    <property type="entry name" value="Adenine nucleotide alpha hydrolases-like"/>
    <property type="match status" value="1"/>
</dbReference>
<dbReference type="NCBIfam" id="TIGR00290">
    <property type="entry name" value="MJ0570_dom"/>
    <property type="match status" value="1"/>
</dbReference>
<dbReference type="InterPro" id="IPR002761">
    <property type="entry name" value="Diphthami_syn_dom"/>
</dbReference>
<dbReference type="Gene3D" id="3.90.1490.10">
    <property type="entry name" value="putative n-type atp pyrophosphatase, domain 2"/>
    <property type="match status" value="1"/>
</dbReference>
<name>A0A9P4IGB2_9PEZI</name>
<evidence type="ECO:0000256" key="4">
    <source>
        <dbReference type="ARBA" id="ARBA00031552"/>
    </source>
</evidence>
<dbReference type="CDD" id="cd06156">
    <property type="entry name" value="eu_AANH_C_2"/>
    <property type="match status" value="1"/>
</dbReference>
<dbReference type="Gene3D" id="3.30.1330.40">
    <property type="entry name" value="RutC-like"/>
    <property type="match status" value="2"/>
</dbReference>
<comment type="caution">
    <text evidence="8">The sequence shown here is derived from an EMBL/GenBank/DDBJ whole genome shotgun (WGS) entry which is preliminary data.</text>
</comment>
<protein>
    <recommendedName>
        <fullName evidence="2">Diphthine--ammonia ligase</fullName>
        <ecNumber evidence="1">6.3.1.14</ecNumber>
    </recommendedName>
    <alternativeName>
        <fullName evidence="3">Diphthamide synthase</fullName>
    </alternativeName>
    <alternativeName>
        <fullName evidence="4">Diphthamide synthetase</fullName>
    </alternativeName>
</protein>
<dbReference type="CDD" id="cd06155">
    <property type="entry name" value="eu_AANH_C_1"/>
    <property type="match status" value="1"/>
</dbReference>
<sequence length="725" mass="79805">MATTAPLNVIALISGGKDSLFSILHCLAQGHKVIALANLYPEASLSDKNDASETSENPDDEDINSYMYQTVGHTIIPLYERALKIPLYRQAIIGSAVNTNKEYSVPKSSTSDASKEQGNDETESLVPLLQRVMADHPEANAISTGAILSTYQRTRVESVAIRLGLTPLSYLWQYPVLPPFVQSQLLEDMRAVGQDARIIKVASGGLDDRFLWENVADERVVKRLEKAVARFGRPGDGAVLGEGGEFESLAIDGPGVLWKGRIEVGIERVVKGEGGSAVLKLGEAKVVEKEPEPWDWTKLRLPELLEAEFKKVLDDIDRVAPEEEEIISRSHEPNLRPTMTHSRLDFITRKIGNFEYASNITAPGEKPEIQIAGIVDRIKDIVEPSSIVFSTILLRKISDFPIVNAAYGSLFKKPNPPARVTISCGGCLPEHIDVVMSIVAHSREEHRSGLHVQSQSYWAPANIGPYSQAISVPLQTKNGVQNGEARLVHIAGQIPLIPSNMQLIRDSDVKTFLDTDRDSLEYVNLQAVLALQHLWRIGRTMNVDWWIAGVAFMAREPASEVRARLILKAWKDIHAALYEQQKAEEGDDENDVDVWDMKHGLSKQGSSSATASDVRPRMPRFENVDFQNSTPVHPPCLVVRVESLPRGAAVEWMSTGVANCQLIQTTLEIDGIPVRMVQAVDRSIAVAVVESPGNSANSSLQGLYDAVEALLGEDKYQLAHSHSDL</sequence>
<dbReference type="PANTHER" id="PTHR12196:SF2">
    <property type="entry name" value="DIPHTHINE--AMMONIA LIGASE"/>
    <property type="match status" value="1"/>
</dbReference>
<evidence type="ECO:0000313" key="9">
    <source>
        <dbReference type="Proteomes" id="UP000799772"/>
    </source>
</evidence>
<accession>A0A9P4IGB2</accession>
<feature type="domain" description="Diphthamide synthase" evidence="7">
    <location>
        <begin position="119"/>
        <end position="267"/>
    </location>
</feature>
<proteinExistence type="predicted"/>
<evidence type="ECO:0000313" key="8">
    <source>
        <dbReference type="EMBL" id="KAF2099097.1"/>
    </source>
</evidence>
<dbReference type="SUPFAM" id="SSF55298">
    <property type="entry name" value="YjgF-like"/>
    <property type="match status" value="2"/>
</dbReference>
<dbReference type="PANTHER" id="PTHR12196">
    <property type="entry name" value="DOMAIN OF UNKNOWN FUNCTION 71 DUF71 -CONTAINING PROTEIN"/>
    <property type="match status" value="1"/>
</dbReference>
<keyword evidence="8" id="KW-0378">Hydrolase</keyword>
<dbReference type="GO" id="GO:0017183">
    <property type="term" value="P:protein histidyl modification to diphthamide"/>
    <property type="evidence" value="ECO:0007669"/>
    <property type="project" value="TreeGrafter"/>
</dbReference>
<evidence type="ECO:0000259" key="7">
    <source>
        <dbReference type="Pfam" id="PF01902"/>
    </source>
</evidence>
<feature type="region of interest" description="Disordered" evidence="6">
    <location>
        <begin position="102"/>
        <end position="122"/>
    </location>
</feature>
<keyword evidence="9" id="KW-1185">Reference proteome</keyword>
<evidence type="ECO:0000256" key="5">
    <source>
        <dbReference type="ARBA" id="ARBA00048108"/>
    </source>
</evidence>
<feature type="compositionally biased region" description="Polar residues" evidence="6">
    <location>
        <begin position="102"/>
        <end position="112"/>
    </location>
</feature>
<evidence type="ECO:0000256" key="6">
    <source>
        <dbReference type="SAM" id="MobiDB-lite"/>
    </source>
</evidence>
<comment type="catalytic activity">
    <reaction evidence="5">
        <text>diphthine-[translation elongation factor 2] + NH4(+) + ATP = diphthamide-[translation elongation factor 2] + AMP + diphosphate + H(+)</text>
        <dbReference type="Rhea" id="RHEA:19753"/>
        <dbReference type="Rhea" id="RHEA-COMP:10172"/>
        <dbReference type="Rhea" id="RHEA-COMP:10174"/>
        <dbReference type="ChEBI" id="CHEBI:15378"/>
        <dbReference type="ChEBI" id="CHEBI:16692"/>
        <dbReference type="ChEBI" id="CHEBI:28938"/>
        <dbReference type="ChEBI" id="CHEBI:30616"/>
        <dbReference type="ChEBI" id="CHEBI:33019"/>
        <dbReference type="ChEBI" id="CHEBI:82696"/>
        <dbReference type="ChEBI" id="CHEBI:456215"/>
        <dbReference type="EC" id="6.3.1.14"/>
    </reaction>
</comment>
<dbReference type="EMBL" id="ML978126">
    <property type="protein sequence ID" value="KAF2099097.1"/>
    <property type="molecule type" value="Genomic_DNA"/>
</dbReference>
<dbReference type="OrthoDB" id="686384at2759"/>
<dbReference type="InterPro" id="IPR014729">
    <property type="entry name" value="Rossmann-like_a/b/a_fold"/>
</dbReference>
<dbReference type="CDD" id="cd01994">
    <property type="entry name" value="AANH_PF0828-like"/>
    <property type="match status" value="1"/>
</dbReference>
<dbReference type="AlphaFoldDB" id="A0A9P4IGB2"/>
<evidence type="ECO:0000256" key="1">
    <source>
        <dbReference type="ARBA" id="ARBA00012089"/>
    </source>
</evidence>
<gene>
    <name evidence="8" type="ORF">NA57DRAFT_76331</name>
</gene>
<dbReference type="Pfam" id="PF01902">
    <property type="entry name" value="Diphthami_syn_2"/>
    <property type="match status" value="1"/>
</dbReference>